<dbReference type="PROSITE" id="PS51123">
    <property type="entry name" value="OMPA_2"/>
    <property type="match status" value="1"/>
</dbReference>
<keyword evidence="8" id="KW-1185">Reference proteome</keyword>
<gene>
    <name evidence="6" type="ORF">SAMN05216575_103449</name>
    <name evidence="5" type="ORF">SIM71_02655</name>
</gene>
<name>A0A1G7EXD1_9GAMM</name>
<dbReference type="Pfam" id="PF12849">
    <property type="entry name" value="PBP_like_2"/>
    <property type="match status" value="1"/>
</dbReference>
<reference evidence="6 7" key="1">
    <citation type="submission" date="2016-10" db="EMBL/GenBank/DDBJ databases">
        <authorList>
            <person name="de Groot N.N."/>
        </authorList>
    </citation>
    <scope>NUCLEOTIDE SEQUENCE [LARGE SCALE GENOMIC DNA]</scope>
    <source>
        <strain evidence="6 7">JCM 10630</strain>
    </source>
</reference>
<evidence type="ECO:0000313" key="7">
    <source>
        <dbReference type="Proteomes" id="UP000182413"/>
    </source>
</evidence>
<accession>A0A1G7EXD1</accession>
<organism evidence="6 7">
    <name type="scientific">Ectopseudomonas alcaliphila</name>
    <dbReference type="NCBI Taxonomy" id="101564"/>
    <lineage>
        <taxon>Bacteria</taxon>
        <taxon>Pseudomonadati</taxon>
        <taxon>Pseudomonadota</taxon>
        <taxon>Gammaproteobacteria</taxon>
        <taxon>Pseudomonadales</taxon>
        <taxon>Pseudomonadaceae</taxon>
        <taxon>Ectopseudomonas</taxon>
    </lineage>
</organism>
<keyword evidence="3" id="KW-0812">Transmembrane</keyword>
<evidence type="ECO:0000313" key="6">
    <source>
        <dbReference type="EMBL" id="SDE68298.1"/>
    </source>
</evidence>
<dbReference type="InterPro" id="IPR050811">
    <property type="entry name" value="Phosphate_ABC_transporter"/>
</dbReference>
<feature type="domain" description="OmpA-like" evidence="4">
    <location>
        <begin position="346"/>
        <end position="460"/>
    </location>
</feature>
<dbReference type="InterPro" id="IPR006665">
    <property type="entry name" value="OmpA-like"/>
</dbReference>
<dbReference type="Gene3D" id="3.40.190.10">
    <property type="entry name" value="Periplasmic binding protein-like II"/>
    <property type="match status" value="2"/>
</dbReference>
<proteinExistence type="predicted"/>
<dbReference type="Pfam" id="PF00691">
    <property type="entry name" value="OmpA"/>
    <property type="match status" value="1"/>
</dbReference>
<dbReference type="GO" id="GO:0016020">
    <property type="term" value="C:membrane"/>
    <property type="evidence" value="ECO:0007669"/>
    <property type="project" value="UniProtKB-UniRule"/>
</dbReference>
<keyword evidence="1" id="KW-0732">Signal</keyword>
<dbReference type="CDD" id="cd07185">
    <property type="entry name" value="OmpA_C-like"/>
    <property type="match status" value="1"/>
</dbReference>
<reference evidence="5 8" key="2">
    <citation type="submission" date="2023-11" db="EMBL/GenBank/DDBJ databases">
        <title>MicrobeMod: A computational toolkit for identifying prokaryotic methylation and restriction-modification with nanopore sequencing.</title>
        <authorList>
            <person name="Crits-Christoph A."/>
            <person name="Kang S.C."/>
            <person name="Lee H."/>
            <person name="Ostrov N."/>
        </authorList>
    </citation>
    <scope>NUCLEOTIDE SEQUENCE [LARGE SCALE GENOMIC DNA]</scope>
    <source>
        <strain evidence="5 8">ATCC BAA-571</strain>
    </source>
</reference>
<keyword evidence="3" id="KW-1133">Transmembrane helix</keyword>
<evidence type="ECO:0000256" key="3">
    <source>
        <dbReference type="SAM" id="Phobius"/>
    </source>
</evidence>
<dbReference type="SUPFAM" id="SSF53850">
    <property type="entry name" value="Periplasmic binding protein-like II"/>
    <property type="match status" value="1"/>
</dbReference>
<dbReference type="PANTHER" id="PTHR30570:SF1">
    <property type="entry name" value="PHOSPHATE-BINDING PROTEIN PSTS"/>
    <property type="match status" value="1"/>
</dbReference>
<dbReference type="InterPro" id="IPR024370">
    <property type="entry name" value="PBP_domain"/>
</dbReference>
<dbReference type="OrthoDB" id="9790048at2"/>
<dbReference type="RefSeq" id="WP_074678695.1">
    <property type="nucleotide sequence ID" value="NZ_CBCSET010000001.1"/>
</dbReference>
<sequence>MPRALPAVDRDLWGRTLSLLLIGFICYALPLSVLAALPASEGNRPVLRIQGSNTIGAKLGPELVKGLFEAQGLHDIHSENGARENEQRLLARRADGRLVIVEVAAHGSGTGFTSLKDGSADLAASSRPIKDGEAATLAPLGDLRSPQSEQVIAIDGLAIIVHPSNPIGTLSVEQIAQLFSGDIDDWAALGGKPGKVRPYARDDNSGTYDTFKELVLAPGGHTLAAGAQRFESSTQLSDSVSSDPNGIGFIGLPYVRQAKAVAVAAGNSQPMPPSTTLIATEDYPLARRLFLYNDPQLANPWVRALIDFAHSPRGQAIVDNSGFIAQTVQAVKVAADAQMPAEYQQLAQQAQRLSVNFRFQEGSATLDNKAHRDLQRVLDYLKQHDKLQDKVVLVGFGDPKSDPERAELLSKLRAMAVRRELAKQGVLFREITGMGSELPVAANDRDNGRIRNRRVEIWVY</sequence>
<dbReference type="Proteomes" id="UP001278050">
    <property type="component" value="Unassembled WGS sequence"/>
</dbReference>
<dbReference type="Gene3D" id="3.30.1330.60">
    <property type="entry name" value="OmpA-like domain"/>
    <property type="match status" value="1"/>
</dbReference>
<evidence type="ECO:0000256" key="2">
    <source>
        <dbReference type="PROSITE-ProRule" id="PRU00473"/>
    </source>
</evidence>
<protein>
    <submittedName>
        <fullName evidence="5">Phosphate ABC transporter substrate-binding/OmpA family protein</fullName>
    </submittedName>
    <submittedName>
        <fullName evidence="6">Phosphate transport system substrate-binding protein</fullName>
    </submittedName>
</protein>
<evidence type="ECO:0000259" key="4">
    <source>
        <dbReference type="PROSITE" id="PS51123"/>
    </source>
</evidence>
<keyword evidence="2 3" id="KW-0472">Membrane</keyword>
<dbReference type="EMBL" id="FNAE01000003">
    <property type="protein sequence ID" value="SDE68298.1"/>
    <property type="molecule type" value="Genomic_DNA"/>
</dbReference>
<dbReference type="EMBL" id="JAWXXP010000001">
    <property type="protein sequence ID" value="MDX5990948.1"/>
    <property type="molecule type" value="Genomic_DNA"/>
</dbReference>
<dbReference type="SUPFAM" id="SSF103088">
    <property type="entry name" value="OmpA-like"/>
    <property type="match status" value="1"/>
</dbReference>
<evidence type="ECO:0000313" key="5">
    <source>
        <dbReference type="EMBL" id="MDX5990948.1"/>
    </source>
</evidence>
<dbReference type="CDD" id="cd13653">
    <property type="entry name" value="PBP2_phosphate_like_1"/>
    <property type="match status" value="1"/>
</dbReference>
<dbReference type="InterPro" id="IPR036737">
    <property type="entry name" value="OmpA-like_sf"/>
</dbReference>
<dbReference type="AlphaFoldDB" id="A0A1G7EXD1"/>
<evidence type="ECO:0000256" key="1">
    <source>
        <dbReference type="ARBA" id="ARBA00022729"/>
    </source>
</evidence>
<feature type="transmembrane region" description="Helical" evidence="3">
    <location>
        <begin position="12"/>
        <end position="37"/>
    </location>
</feature>
<dbReference type="Proteomes" id="UP000182413">
    <property type="component" value="Unassembled WGS sequence"/>
</dbReference>
<evidence type="ECO:0000313" key="8">
    <source>
        <dbReference type="Proteomes" id="UP001278050"/>
    </source>
</evidence>
<dbReference type="PANTHER" id="PTHR30570">
    <property type="entry name" value="PERIPLASMIC PHOSPHATE BINDING COMPONENT OF PHOSPHATE ABC TRANSPORTER"/>
    <property type="match status" value="1"/>
</dbReference>